<protein>
    <submittedName>
        <fullName evidence="2">Uncharacterized protein</fullName>
    </submittedName>
</protein>
<organism evidence="2 3">
    <name type="scientific">Streptomyces chryseus</name>
    <dbReference type="NCBI Taxonomy" id="68186"/>
    <lineage>
        <taxon>Bacteria</taxon>
        <taxon>Bacillati</taxon>
        <taxon>Actinomycetota</taxon>
        <taxon>Actinomycetes</taxon>
        <taxon>Kitasatosporales</taxon>
        <taxon>Streptomycetaceae</taxon>
        <taxon>Streptomyces</taxon>
    </lineage>
</organism>
<name>A0ABQ3DHC1_9ACTN</name>
<evidence type="ECO:0000313" key="2">
    <source>
        <dbReference type="EMBL" id="GHA94478.1"/>
    </source>
</evidence>
<evidence type="ECO:0000313" key="3">
    <source>
        <dbReference type="Proteomes" id="UP000599437"/>
    </source>
</evidence>
<proteinExistence type="predicted"/>
<comment type="caution">
    <text evidence="2">The sequence shown here is derived from an EMBL/GenBank/DDBJ whole genome shotgun (WGS) entry which is preliminary data.</text>
</comment>
<feature type="compositionally biased region" description="Basic and acidic residues" evidence="1">
    <location>
        <begin position="125"/>
        <end position="134"/>
    </location>
</feature>
<evidence type="ECO:0000256" key="1">
    <source>
        <dbReference type="SAM" id="MobiDB-lite"/>
    </source>
</evidence>
<gene>
    <name evidence="2" type="ORF">GCM10010346_16550</name>
</gene>
<dbReference type="EMBL" id="BMVO01000003">
    <property type="protein sequence ID" value="GHA94478.1"/>
    <property type="molecule type" value="Genomic_DNA"/>
</dbReference>
<keyword evidence="3" id="KW-1185">Reference proteome</keyword>
<accession>A0ABQ3DHC1</accession>
<dbReference type="RefSeq" id="WP_189714899.1">
    <property type="nucleotide sequence ID" value="NZ_BMVO01000003.1"/>
</dbReference>
<sequence length="159" mass="17287">MGACLTPTADMRPWYNVEANTTHAELTATTYLHGWYRIREAGGATDWREVGGGVDYTEEERAAAWLTLGPDTFATPAAPVSALLAALDQIIDHPSYGRWKAESGQSTADVRAERRPDGRLLLTGPDHRHPEDQDGAHLHSVELLYADIAPLRDAVAGLA</sequence>
<reference evidence="3" key="1">
    <citation type="journal article" date="2019" name="Int. J. Syst. Evol. Microbiol.">
        <title>The Global Catalogue of Microorganisms (GCM) 10K type strain sequencing project: providing services to taxonomists for standard genome sequencing and annotation.</title>
        <authorList>
            <consortium name="The Broad Institute Genomics Platform"/>
            <consortium name="The Broad Institute Genome Sequencing Center for Infectious Disease"/>
            <person name="Wu L."/>
            <person name="Ma J."/>
        </authorList>
    </citation>
    <scope>NUCLEOTIDE SEQUENCE [LARGE SCALE GENOMIC DNA]</scope>
    <source>
        <strain evidence="3">JCM 4737</strain>
    </source>
</reference>
<dbReference type="Proteomes" id="UP000599437">
    <property type="component" value="Unassembled WGS sequence"/>
</dbReference>
<feature type="region of interest" description="Disordered" evidence="1">
    <location>
        <begin position="98"/>
        <end position="134"/>
    </location>
</feature>